<evidence type="ECO:0000256" key="1">
    <source>
        <dbReference type="SAM" id="SignalP"/>
    </source>
</evidence>
<accession>A0A927GHB6</accession>
<name>A0A927GHB6_9BACT</name>
<feature type="signal peptide" evidence="1">
    <location>
        <begin position="1"/>
        <end position="22"/>
    </location>
</feature>
<dbReference type="AlphaFoldDB" id="A0A927GHB6"/>
<keyword evidence="1" id="KW-0732">Signal</keyword>
<comment type="caution">
    <text evidence="2">The sequence shown here is derived from an EMBL/GenBank/DDBJ whole genome shotgun (WGS) entry which is preliminary data.</text>
</comment>
<organism evidence="2 3">
    <name type="scientific">Spirosoma validum</name>
    <dbReference type="NCBI Taxonomy" id="2771355"/>
    <lineage>
        <taxon>Bacteria</taxon>
        <taxon>Pseudomonadati</taxon>
        <taxon>Bacteroidota</taxon>
        <taxon>Cytophagia</taxon>
        <taxon>Cytophagales</taxon>
        <taxon>Cytophagaceae</taxon>
        <taxon>Spirosoma</taxon>
    </lineage>
</organism>
<proteinExistence type="predicted"/>
<feature type="chain" id="PRO_5037932987" evidence="1">
    <location>
        <begin position="23"/>
        <end position="193"/>
    </location>
</feature>
<evidence type="ECO:0000313" key="3">
    <source>
        <dbReference type="Proteomes" id="UP000653797"/>
    </source>
</evidence>
<dbReference type="EMBL" id="JACXAA010000031">
    <property type="protein sequence ID" value="MBD2757764.1"/>
    <property type="molecule type" value="Genomic_DNA"/>
</dbReference>
<reference evidence="2" key="1">
    <citation type="submission" date="2020-09" db="EMBL/GenBank/DDBJ databases">
        <authorList>
            <person name="Kim M.K."/>
        </authorList>
    </citation>
    <scope>NUCLEOTIDE SEQUENCE</scope>
    <source>
        <strain evidence="2">BT704</strain>
    </source>
</reference>
<keyword evidence="3" id="KW-1185">Reference proteome</keyword>
<dbReference type="Proteomes" id="UP000653797">
    <property type="component" value="Unassembled WGS sequence"/>
</dbReference>
<gene>
    <name evidence="2" type="ORF">IC230_33185</name>
</gene>
<evidence type="ECO:0000313" key="2">
    <source>
        <dbReference type="EMBL" id="MBD2757764.1"/>
    </source>
</evidence>
<sequence length="193" mass="22150">MKYFIAWYYLLPLGLAPHFAQAQAGYPPPCDQIKQVKLDTDQNKRLILINFMRNCVGKYWLNDKGIVLLREYQNEQGKLCWLLLPSIDDSYKDNPPNRFASFEGDIILVFDADSNRNVKPTIGDKTLLNQCLEQIIGDRVYTRPVIKGRWTDMVLPFTDRKMKEGAHRHALGNGGSLLIIFNSDGSYEKLLPV</sequence>
<protein>
    <submittedName>
        <fullName evidence="2">Uncharacterized protein</fullName>
    </submittedName>
</protein>